<dbReference type="FunCoup" id="A0A0P0X1G7">
    <property type="interactions" value="6"/>
</dbReference>
<feature type="region of interest" description="Disordered" evidence="1">
    <location>
        <begin position="175"/>
        <end position="225"/>
    </location>
</feature>
<dbReference type="Gramene" id="Os07t0107583-00">
    <property type="protein sequence ID" value="Os07t0107583-00"/>
    <property type="gene ID" value="Os07g0107583"/>
</dbReference>
<gene>
    <name evidence="2" type="ordered locus">Os07g0107583</name>
    <name evidence="2" type="ORF">OSNPB_070107583</name>
</gene>
<feature type="region of interest" description="Disordered" evidence="1">
    <location>
        <begin position="82"/>
        <end position="103"/>
    </location>
</feature>
<dbReference type="EMBL" id="AP014963">
    <property type="protein sequence ID" value="BAS99724.1"/>
    <property type="molecule type" value="Genomic_DNA"/>
</dbReference>
<accession>A0A0P0X1G7</accession>
<evidence type="ECO:0000313" key="2">
    <source>
        <dbReference type="EMBL" id="BAS99724.1"/>
    </source>
</evidence>
<keyword evidence="3" id="KW-1185">Reference proteome</keyword>
<organism evidence="2 3">
    <name type="scientific">Oryza sativa subsp. japonica</name>
    <name type="common">Rice</name>
    <dbReference type="NCBI Taxonomy" id="39947"/>
    <lineage>
        <taxon>Eukaryota</taxon>
        <taxon>Viridiplantae</taxon>
        <taxon>Streptophyta</taxon>
        <taxon>Embryophyta</taxon>
        <taxon>Tracheophyta</taxon>
        <taxon>Spermatophyta</taxon>
        <taxon>Magnoliopsida</taxon>
        <taxon>Liliopsida</taxon>
        <taxon>Poales</taxon>
        <taxon>Poaceae</taxon>
        <taxon>BOP clade</taxon>
        <taxon>Oryzoideae</taxon>
        <taxon>Oryzeae</taxon>
        <taxon>Oryzinae</taxon>
        <taxon>Oryza</taxon>
        <taxon>Oryza sativa</taxon>
    </lineage>
</organism>
<name>A0A0P0X1G7_ORYSJ</name>
<feature type="non-terminal residue" evidence="2">
    <location>
        <position position="1"/>
    </location>
</feature>
<reference evidence="3" key="1">
    <citation type="journal article" date="2005" name="Nature">
        <title>The map-based sequence of the rice genome.</title>
        <authorList>
            <consortium name="International rice genome sequencing project (IRGSP)"/>
            <person name="Matsumoto T."/>
            <person name="Wu J."/>
            <person name="Kanamori H."/>
            <person name="Katayose Y."/>
            <person name="Fujisawa M."/>
            <person name="Namiki N."/>
            <person name="Mizuno H."/>
            <person name="Yamamoto K."/>
            <person name="Antonio B.A."/>
            <person name="Baba T."/>
            <person name="Sakata K."/>
            <person name="Nagamura Y."/>
            <person name="Aoki H."/>
            <person name="Arikawa K."/>
            <person name="Arita K."/>
            <person name="Bito T."/>
            <person name="Chiden Y."/>
            <person name="Fujitsuka N."/>
            <person name="Fukunaka R."/>
            <person name="Hamada M."/>
            <person name="Harada C."/>
            <person name="Hayashi A."/>
            <person name="Hijishita S."/>
            <person name="Honda M."/>
            <person name="Hosokawa S."/>
            <person name="Ichikawa Y."/>
            <person name="Idonuma A."/>
            <person name="Iijima M."/>
            <person name="Ikeda M."/>
            <person name="Ikeno M."/>
            <person name="Ito K."/>
            <person name="Ito S."/>
            <person name="Ito T."/>
            <person name="Ito Y."/>
            <person name="Ito Y."/>
            <person name="Iwabuchi A."/>
            <person name="Kamiya K."/>
            <person name="Karasawa W."/>
            <person name="Kurita K."/>
            <person name="Katagiri S."/>
            <person name="Kikuta A."/>
            <person name="Kobayashi H."/>
            <person name="Kobayashi N."/>
            <person name="Machita K."/>
            <person name="Maehara T."/>
            <person name="Masukawa M."/>
            <person name="Mizubayashi T."/>
            <person name="Mukai Y."/>
            <person name="Nagasaki H."/>
            <person name="Nagata Y."/>
            <person name="Naito S."/>
            <person name="Nakashima M."/>
            <person name="Nakama Y."/>
            <person name="Nakamichi Y."/>
            <person name="Nakamura M."/>
            <person name="Meguro A."/>
            <person name="Negishi M."/>
            <person name="Ohta I."/>
            <person name="Ohta T."/>
            <person name="Okamoto M."/>
            <person name="Ono N."/>
            <person name="Saji S."/>
            <person name="Sakaguchi M."/>
            <person name="Sakai K."/>
            <person name="Shibata M."/>
            <person name="Shimokawa T."/>
            <person name="Song J."/>
            <person name="Takazaki Y."/>
            <person name="Terasawa K."/>
            <person name="Tsugane M."/>
            <person name="Tsuji K."/>
            <person name="Ueda S."/>
            <person name="Waki K."/>
            <person name="Yamagata H."/>
            <person name="Yamamoto M."/>
            <person name="Yamamoto S."/>
            <person name="Yamane H."/>
            <person name="Yoshiki S."/>
            <person name="Yoshihara R."/>
            <person name="Yukawa K."/>
            <person name="Zhong H."/>
            <person name="Yano M."/>
            <person name="Yuan Q."/>
            <person name="Ouyang S."/>
            <person name="Liu J."/>
            <person name="Jones K.M."/>
            <person name="Gansberger K."/>
            <person name="Moffat K."/>
            <person name="Hill J."/>
            <person name="Bera J."/>
            <person name="Fadrosh D."/>
            <person name="Jin S."/>
            <person name="Johri S."/>
            <person name="Kim M."/>
            <person name="Overton L."/>
            <person name="Reardon M."/>
            <person name="Tsitrin T."/>
            <person name="Vuong H."/>
            <person name="Weaver B."/>
            <person name="Ciecko A."/>
            <person name="Tallon L."/>
            <person name="Jackson J."/>
            <person name="Pai G."/>
            <person name="Aken S.V."/>
            <person name="Utterback T."/>
            <person name="Reidmuller S."/>
            <person name="Feldblyum T."/>
            <person name="Hsiao J."/>
            <person name="Zismann V."/>
            <person name="Iobst S."/>
            <person name="de Vazeille A.R."/>
            <person name="Buell C.R."/>
            <person name="Ying K."/>
            <person name="Li Y."/>
            <person name="Lu T."/>
            <person name="Huang Y."/>
            <person name="Zhao Q."/>
            <person name="Feng Q."/>
            <person name="Zhang L."/>
            <person name="Zhu J."/>
            <person name="Weng Q."/>
            <person name="Mu J."/>
            <person name="Lu Y."/>
            <person name="Fan D."/>
            <person name="Liu Y."/>
            <person name="Guan J."/>
            <person name="Zhang Y."/>
            <person name="Yu S."/>
            <person name="Liu X."/>
            <person name="Zhang Y."/>
            <person name="Hong G."/>
            <person name="Han B."/>
            <person name="Choisne N."/>
            <person name="Demange N."/>
            <person name="Orjeda G."/>
            <person name="Samain S."/>
            <person name="Cattolico L."/>
            <person name="Pelletier E."/>
            <person name="Couloux A."/>
            <person name="Segurens B."/>
            <person name="Wincker P."/>
            <person name="D'Hont A."/>
            <person name="Scarpelli C."/>
            <person name="Weissenbach J."/>
            <person name="Salanoubat M."/>
            <person name="Quetier F."/>
            <person name="Yu Y."/>
            <person name="Kim H.R."/>
            <person name="Rambo T."/>
            <person name="Currie J."/>
            <person name="Collura K."/>
            <person name="Luo M."/>
            <person name="Yang T."/>
            <person name="Ammiraju J.S.S."/>
            <person name="Engler F."/>
            <person name="Soderlund C."/>
            <person name="Wing R.A."/>
            <person name="Palmer L.E."/>
            <person name="de la Bastide M."/>
            <person name="Spiegel L."/>
            <person name="Nascimento L."/>
            <person name="Zutavern T."/>
            <person name="O'Shaughnessy A."/>
            <person name="Dike S."/>
            <person name="Dedhia N."/>
            <person name="Preston R."/>
            <person name="Balija V."/>
            <person name="McCombie W.R."/>
            <person name="Chow T."/>
            <person name="Chen H."/>
            <person name="Chung M."/>
            <person name="Chen C."/>
            <person name="Shaw J."/>
            <person name="Wu H."/>
            <person name="Hsiao K."/>
            <person name="Chao Y."/>
            <person name="Chu M."/>
            <person name="Cheng C."/>
            <person name="Hour A."/>
            <person name="Lee P."/>
            <person name="Lin S."/>
            <person name="Lin Y."/>
            <person name="Liou J."/>
            <person name="Liu S."/>
            <person name="Hsing Y."/>
            <person name="Raghuvanshi S."/>
            <person name="Mohanty A."/>
            <person name="Bharti A.K."/>
            <person name="Gaur A."/>
            <person name="Gupta V."/>
            <person name="Kumar D."/>
            <person name="Ravi V."/>
            <person name="Vij S."/>
            <person name="Kapur A."/>
            <person name="Khurana P."/>
            <person name="Khurana P."/>
            <person name="Khurana J.P."/>
            <person name="Tyagi A.K."/>
            <person name="Gaikwad K."/>
            <person name="Singh A."/>
            <person name="Dalal V."/>
            <person name="Srivastava S."/>
            <person name="Dixit A."/>
            <person name="Pal A.K."/>
            <person name="Ghazi I.A."/>
            <person name="Yadav M."/>
            <person name="Pandit A."/>
            <person name="Bhargava A."/>
            <person name="Sureshbabu K."/>
            <person name="Batra K."/>
            <person name="Sharma T.R."/>
            <person name="Mohapatra T."/>
            <person name="Singh N.K."/>
            <person name="Messing J."/>
            <person name="Nelson A.B."/>
            <person name="Fuks G."/>
            <person name="Kavchok S."/>
            <person name="Keizer G."/>
            <person name="Linton E."/>
            <person name="Llaca V."/>
            <person name="Song R."/>
            <person name="Tanyolac B."/>
            <person name="Young S."/>
            <person name="Ho-Il K."/>
            <person name="Hahn J.H."/>
            <person name="Sangsakoo G."/>
            <person name="Vanavichit A."/>
            <person name="de Mattos Luiz.A.T."/>
            <person name="Zimmer P.D."/>
            <person name="Malone G."/>
            <person name="Dellagostin O."/>
            <person name="de Oliveira A.C."/>
            <person name="Bevan M."/>
            <person name="Bancroft I."/>
            <person name="Minx P."/>
            <person name="Cordum H."/>
            <person name="Wilson R."/>
            <person name="Cheng Z."/>
            <person name="Jin W."/>
            <person name="Jiang J."/>
            <person name="Leong S.A."/>
            <person name="Iwama H."/>
            <person name="Gojobori T."/>
            <person name="Itoh T."/>
            <person name="Niimura Y."/>
            <person name="Fujii Y."/>
            <person name="Habara T."/>
            <person name="Sakai H."/>
            <person name="Sato Y."/>
            <person name="Wilson G."/>
            <person name="Kumar K."/>
            <person name="McCouch S."/>
            <person name="Juretic N."/>
            <person name="Hoen D."/>
            <person name="Wright S."/>
            <person name="Bruskiewich R."/>
            <person name="Bureau T."/>
            <person name="Miyao A."/>
            <person name="Hirochika H."/>
            <person name="Nishikawa T."/>
            <person name="Kadowaki K."/>
            <person name="Sugiura M."/>
            <person name="Burr B."/>
            <person name="Sasaki T."/>
        </authorList>
    </citation>
    <scope>NUCLEOTIDE SEQUENCE [LARGE SCALE GENOMIC DNA]</scope>
    <source>
        <strain evidence="3">cv. Nipponbare</strain>
    </source>
</reference>
<evidence type="ECO:0000313" key="3">
    <source>
        <dbReference type="Proteomes" id="UP000059680"/>
    </source>
</evidence>
<protein>
    <submittedName>
        <fullName evidence="2">Os07g0107583 protein</fullName>
    </submittedName>
</protein>
<dbReference type="InParanoid" id="A0A0P0X1G7"/>
<dbReference type="AlphaFoldDB" id="A0A0P0X1G7"/>
<dbReference type="PaxDb" id="39947-A0A0P0X1G7"/>
<sequence>GRLSCNDDGGRRRAVVRRRRRRLQVLRARVDEDVELQDSVGAELPAGRPPQHVAGGHAEGPRAADDGELPQRLGDVVAAEDGDGAAGVRPRREHHVHAEEQRRHVHVGEDVEALRPPHARRRPAGPLRQHVVHHHHLPEPQPAGDVEGTPRAVHHVHRRRVRAGQDVVHEQVQVGGNATVLAPQTLRPPPAAGGRQDDHNGGHEVDDGQQLPAAGALHLHPRRHA</sequence>
<proteinExistence type="predicted"/>
<evidence type="ECO:0000256" key="1">
    <source>
        <dbReference type="SAM" id="MobiDB-lite"/>
    </source>
</evidence>
<feature type="compositionally biased region" description="Basic and acidic residues" evidence="1">
    <location>
        <begin position="195"/>
        <end position="206"/>
    </location>
</feature>
<reference evidence="2 3" key="2">
    <citation type="journal article" date="2013" name="Plant Cell Physiol.">
        <title>Rice Annotation Project Database (RAP-DB): an integrative and interactive database for rice genomics.</title>
        <authorList>
            <person name="Sakai H."/>
            <person name="Lee S.S."/>
            <person name="Tanaka T."/>
            <person name="Numa H."/>
            <person name="Kim J."/>
            <person name="Kawahara Y."/>
            <person name="Wakimoto H."/>
            <person name="Yang C.C."/>
            <person name="Iwamoto M."/>
            <person name="Abe T."/>
            <person name="Yamada Y."/>
            <person name="Muto A."/>
            <person name="Inokuchi H."/>
            <person name="Ikemura T."/>
            <person name="Matsumoto T."/>
            <person name="Sasaki T."/>
            <person name="Itoh T."/>
        </authorList>
    </citation>
    <scope>NUCLEOTIDE SEQUENCE [LARGE SCALE GENOMIC DNA]</scope>
    <source>
        <strain evidence="3">cv. Nipponbare</strain>
    </source>
</reference>
<reference evidence="2 3" key="3">
    <citation type="journal article" date="2013" name="Rice">
        <title>Improvement of the Oryza sativa Nipponbare reference genome using next generation sequence and optical map data.</title>
        <authorList>
            <person name="Kawahara Y."/>
            <person name="de la Bastide M."/>
            <person name="Hamilton J.P."/>
            <person name="Kanamori H."/>
            <person name="McCombie W.R."/>
            <person name="Ouyang S."/>
            <person name="Schwartz D.C."/>
            <person name="Tanaka T."/>
            <person name="Wu J."/>
            <person name="Zhou S."/>
            <person name="Childs K.L."/>
            <person name="Davidson R.M."/>
            <person name="Lin H."/>
            <person name="Quesada-Ocampo L."/>
            <person name="Vaillancourt B."/>
            <person name="Sakai H."/>
            <person name="Lee S.S."/>
            <person name="Kim J."/>
            <person name="Numa H."/>
            <person name="Itoh T."/>
            <person name="Buell C.R."/>
            <person name="Matsumoto T."/>
        </authorList>
    </citation>
    <scope>NUCLEOTIDE SEQUENCE [LARGE SCALE GENOMIC DNA]</scope>
    <source>
        <strain evidence="3">cv. Nipponbare</strain>
    </source>
</reference>
<dbReference type="Proteomes" id="UP000059680">
    <property type="component" value="Chromosome 7"/>
</dbReference>
<dbReference type="OMA" id="HNGGHEV"/>
<feature type="region of interest" description="Disordered" evidence="1">
    <location>
        <begin position="40"/>
        <end position="68"/>
    </location>
</feature>